<dbReference type="InterPro" id="IPR009078">
    <property type="entry name" value="Ferritin-like_SF"/>
</dbReference>
<dbReference type="GO" id="GO:0010124">
    <property type="term" value="P:phenylacetate catabolic process"/>
    <property type="evidence" value="ECO:0007669"/>
    <property type="project" value="InterPro"/>
</dbReference>
<protein>
    <submittedName>
        <fullName evidence="2">1,2-phenylacetyl-CoA epoxidase, subunit C</fullName>
        <ecNumber evidence="2">1.14.13.149</ecNumber>
    </submittedName>
</protein>
<dbReference type="PANTHER" id="PTHR30458:SF0">
    <property type="entry name" value="1,2-PHENYLACETYL-COA EPOXIDASE, SUBUNIT C"/>
    <property type="match status" value="1"/>
</dbReference>
<reference evidence="2" key="1">
    <citation type="submission" date="2020-02" db="EMBL/GenBank/DDBJ databases">
        <authorList>
            <person name="Meier V. D."/>
        </authorList>
    </citation>
    <scope>NUCLEOTIDE SEQUENCE</scope>
    <source>
        <strain evidence="2">AVDCRST_MAG29</strain>
    </source>
</reference>
<proteinExistence type="predicted"/>
<sequence length="312" mass="33508">MAADDSAYQGLLEAHDDSRWAFGTGFDDPLAGVDTSLPESVDGADLAAYCLMLGDDALVMCQRLTQWVTRAPELEEEVALANVALDLLGQARLLYARAATADPRVVPTLPVGSPVPAEDALAYFRDESAFCNVRLVEQENGDFAASVTRLTVFATWRLAVLSHLQRSRDPVLAAVAAKGVKEVTYHRDYAARWVVTLAQGTPESRQRTLAAVDAVWPYVDELFWPHPVEGRLTDVAVDSGSVRRECDAVIQQVFSAASLEVPALDSDVAPDAEAGGEQASRGGGRDGVHTAAFGPLIGELQELARAHPQGVW</sequence>
<dbReference type="EMBL" id="CADCUG010000030">
    <property type="protein sequence ID" value="CAA9321092.1"/>
    <property type="molecule type" value="Genomic_DNA"/>
</dbReference>
<feature type="region of interest" description="Disordered" evidence="1">
    <location>
        <begin position="268"/>
        <end position="288"/>
    </location>
</feature>
<name>A0A6J4L0Y7_9ACTN</name>
<keyword evidence="2" id="KW-0560">Oxidoreductase</keyword>
<accession>A0A6J4L0Y7</accession>
<dbReference type="Gene3D" id="1.20.1260.10">
    <property type="match status" value="1"/>
</dbReference>
<dbReference type="AlphaFoldDB" id="A0A6J4L0Y7"/>
<dbReference type="PANTHER" id="PTHR30458">
    <property type="entry name" value="PHENYLACETIC ACID DEGRADATION PROTEIN PAA"/>
    <property type="match status" value="1"/>
</dbReference>
<dbReference type="GO" id="GO:0097266">
    <property type="term" value="F:phenylacetyl-CoA 1,2-epoxidase activity"/>
    <property type="evidence" value="ECO:0007669"/>
    <property type="project" value="UniProtKB-EC"/>
</dbReference>
<dbReference type="InterPro" id="IPR011882">
    <property type="entry name" value="PaaC"/>
</dbReference>
<dbReference type="Pfam" id="PF05138">
    <property type="entry name" value="PaaA_PaaC"/>
    <property type="match status" value="1"/>
</dbReference>
<dbReference type="NCBIfam" id="TIGR02158">
    <property type="entry name" value="PA_CoA_Oxy3"/>
    <property type="match status" value="1"/>
</dbReference>
<dbReference type="InterPro" id="IPR052703">
    <property type="entry name" value="Aromatic_CoA_ox/epox"/>
</dbReference>
<dbReference type="SUPFAM" id="SSF47240">
    <property type="entry name" value="Ferritin-like"/>
    <property type="match status" value="1"/>
</dbReference>
<dbReference type="EC" id="1.14.13.149" evidence="2"/>
<gene>
    <name evidence="2" type="ORF">AVDCRST_MAG29-312</name>
</gene>
<dbReference type="InterPro" id="IPR012347">
    <property type="entry name" value="Ferritin-like"/>
</dbReference>
<dbReference type="InterPro" id="IPR007814">
    <property type="entry name" value="PaaA_PaaC"/>
</dbReference>
<organism evidence="2">
    <name type="scientific">uncultured Nocardioidaceae bacterium</name>
    <dbReference type="NCBI Taxonomy" id="253824"/>
    <lineage>
        <taxon>Bacteria</taxon>
        <taxon>Bacillati</taxon>
        <taxon>Actinomycetota</taxon>
        <taxon>Actinomycetes</taxon>
        <taxon>Propionibacteriales</taxon>
        <taxon>Nocardioidaceae</taxon>
        <taxon>environmental samples</taxon>
    </lineage>
</organism>
<dbReference type="GO" id="GO:0005829">
    <property type="term" value="C:cytosol"/>
    <property type="evidence" value="ECO:0007669"/>
    <property type="project" value="TreeGrafter"/>
</dbReference>
<evidence type="ECO:0000256" key="1">
    <source>
        <dbReference type="SAM" id="MobiDB-lite"/>
    </source>
</evidence>
<evidence type="ECO:0000313" key="2">
    <source>
        <dbReference type="EMBL" id="CAA9321092.1"/>
    </source>
</evidence>